<dbReference type="Proteomes" id="UP001500503">
    <property type="component" value="Unassembled WGS sequence"/>
</dbReference>
<dbReference type="Pfam" id="PF13223">
    <property type="entry name" value="DUF4031"/>
    <property type="match status" value="1"/>
</dbReference>
<dbReference type="RefSeq" id="WP_345475873.1">
    <property type="nucleotide sequence ID" value="NZ_BAABHF010000088.1"/>
</dbReference>
<reference evidence="3" key="1">
    <citation type="journal article" date="2019" name="Int. J. Syst. Evol. Microbiol.">
        <title>The Global Catalogue of Microorganisms (GCM) 10K type strain sequencing project: providing services to taxonomists for standard genome sequencing and annotation.</title>
        <authorList>
            <consortium name="The Broad Institute Genomics Platform"/>
            <consortium name="The Broad Institute Genome Sequencing Center for Infectious Disease"/>
            <person name="Wu L."/>
            <person name="Ma J."/>
        </authorList>
    </citation>
    <scope>NUCLEOTIDE SEQUENCE [LARGE SCALE GENOMIC DNA]</scope>
    <source>
        <strain evidence="3">JCM 17933</strain>
    </source>
</reference>
<accession>A0ABP8R9L2</accession>
<proteinExistence type="predicted"/>
<comment type="caution">
    <text evidence="2">The sequence shown here is derived from an EMBL/GenBank/DDBJ whole genome shotgun (WGS) entry which is preliminary data.</text>
</comment>
<dbReference type="InterPro" id="IPR025109">
    <property type="entry name" value="DUF4031"/>
</dbReference>
<evidence type="ECO:0000259" key="1">
    <source>
        <dbReference type="Pfam" id="PF13223"/>
    </source>
</evidence>
<evidence type="ECO:0000313" key="2">
    <source>
        <dbReference type="EMBL" id="GAA4522453.1"/>
    </source>
</evidence>
<keyword evidence="3" id="KW-1185">Reference proteome</keyword>
<protein>
    <recommendedName>
        <fullName evidence="1">DUF4031 domain-containing protein</fullName>
    </recommendedName>
</protein>
<evidence type="ECO:0000313" key="3">
    <source>
        <dbReference type="Proteomes" id="UP001500503"/>
    </source>
</evidence>
<name>A0ABP8R9L2_9ACTN</name>
<gene>
    <name evidence="2" type="ORF">GCM10023191_101690</name>
</gene>
<sequence>MTVYVDDARIPATVGTLTANWSHLFADTQAELHEFAAGIGLQRAWFQPGTAYGDRPSPYWNYAVTDNKRRQAIRAGAQSVTAREAVRIIRRRAPQAAAAAGKDTTR</sequence>
<organism evidence="2 3">
    <name type="scientific">Actinoallomurus oryzae</name>
    <dbReference type="NCBI Taxonomy" id="502180"/>
    <lineage>
        <taxon>Bacteria</taxon>
        <taxon>Bacillati</taxon>
        <taxon>Actinomycetota</taxon>
        <taxon>Actinomycetes</taxon>
        <taxon>Streptosporangiales</taxon>
        <taxon>Thermomonosporaceae</taxon>
        <taxon>Actinoallomurus</taxon>
    </lineage>
</organism>
<dbReference type="EMBL" id="BAABHF010000088">
    <property type="protein sequence ID" value="GAA4522453.1"/>
    <property type="molecule type" value="Genomic_DNA"/>
</dbReference>
<feature type="domain" description="DUF4031" evidence="1">
    <location>
        <begin position="3"/>
        <end position="91"/>
    </location>
</feature>